<protein>
    <submittedName>
        <fullName evidence="1">Uncharacterized protein</fullName>
    </submittedName>
</protein>
<proteinExistence type="predicted"/>
<gene>
    <name evidence="1" type="ORF">KNW02_19755</name>
</gene>
<evidence type="ECO:0000313" key="2">
    <source>
        <dbReference type="Proteomes" id="UP001166191"/>
    </source>
</evidence>
<evidence type="ECO:0000313" key="1">
    <source>
        <dbReference type="EMBL" id="MBU3032317.1"/>
    </source>
</evidence>
<organism evidence="1 2">
    <name type="scientific">Paracoccus marinaquae</name>
    <dbReference type="NCBI Taxonomy" id="2841926"/>
    <lineage>
        <taxon>Bacteria</taxon>
        <taxon>Pseudomonadati</taxon>
        <taxon>Pseudomonadota</taxon>
        <taxon>Alphaproteobacteria</taxon>
        <taxon>Rhodobacterales</taxon>
        <taxon>Paracoccaceae</taxon>
        <taxon>Paracoccus</taxon>
    </lineage>
</organism>
<keyword evidence="2" id="KW-1185">Reference proteome</keyword>
<dbReference type="Proteomes" id="UP001166191">
    <property type="component" value="Unassembled WGS sequence"/>
</dbReference>
<dbReference type="EMBL" id="JAHKNG010000075">
    <property type="protein sequence ID" value="MBU3032317.1"/>
    <property type="molecule type" value="Genomic_DNA"/>
</dbReference>
<dbReference type="Pfam" id="PF09704">
    <property type="entry name" value="Cas_Cas5d"/>
    <property type="match status" value="1"/>
</dbReference>
<accession>A0ABS6AR29</accession>
<comment type="caution">
    <text evidence="1">The sequence shown here is derived from an EMBL/GenBank/DDBJ whole genome shotgun (WGS) entry which is preliminary data.</text>
</comment>
<sequence length="146" mass="15905">MRPQTPQSRPEALEQARGRSNVTITLRDYRCGPLFGVAVWGGELPPLAEALRHPVFVPYLGRKSCPLAAPLDPRIVTADGPGQALALLRLPPWHGGAVARVMACDADPADAAAETRHDRVIDRRRWHFAPRRVAMVPVEIAPEVAG</sequence>
<reference evidence="1" key="1">
    <citation type="submission" date="2021-06" db="EMBL/GenBank/DDBJ databases">
        <title>Paracoccus bacterium XHP0099 sp. nov., isolated from the surface waters of the Yellow Sea.</title>
        <authorList>
            <person name="Xue H."/>
            <person name="Zhang D."/>
        </authorList>
    </citation>
    <scope>NUCLEOTIDE SEQUENCE</scope>
    <source>
        <strain evidence="1">XHP0099</strain>
    </source>
</reference>
<dbReference type="RefSeq" id="WP_216034902.1">
    <property type="nucleotide sequence ID" value="NZ_JAHKNG010000075.1"/>
</dbReference>
<dbReference type="InterPro" id="IPR021124">
    <property type="entry name" value="CRISPR-assoc_prot_Cas5"/>
</dbReference>
<name>A0ABS6AR29_9RHOB</name>